<dbReference type="InterPro" id="IPR052891">
    <property type="entry name" value="DNA-3mA_glycosylase"/>
</dbReference>
<dbReference type="Proteomes" id="UP001152599">
    <property type="component" value="Unassembled WGS sequence"/>
</dbReference>
<dbReference type="GO" id="GO:0046872">
    <property type="term" value="F:metal ion binding"/>
    <property type="evidence" value="ECO:0007669"/>
    <property type="project" value="UniProtKB-KW"/>
</dbReference>
<feature type="binding site" evidence="1">
    <location>
        <position position="21"/>
    </location>
    <ligand>
        <name>Zn(2+)</name>
        <dbReference type="ChEBI" id="CHEBI:29105"/>
    </ligand>
</feature>
<feature type="binding site" evidence="1">
    <location>
        <position position="183"/>
    </location>
    <ligand>
        <name>Zn(2+)</name>
        <dbReference type="ChEBI" id="CHEBI:29105"/>
    </ligand>
</feature>
<reference evidence="2" key="1">
    <citation type="submission" date="2022-07" db="EMBL/GenBank/DDBJ databases">
        <title>Description and genome-wide analysis of Profundicola chukchiensis gen. nov., sp. nov., marine bacteria isolated from bottom sediments of the Chukchi Sea.</title>
        <authorList>
            <person name="Romanenko L."/>
            <person name="Otstavnykh N."/>
            <person name="Kurilenko V."/>
            <person name="Eremeev V."/>
            <person name="Velansky P."/>
            <person name="Mikhailov V."/>
            <person name="Isaeva M."/>
        </authorList>
    </citation>
    <scope>NUCLEOTIDE SEQUENCE</scope>
    <source>
        <strain evidence="2">KMM 9713</strain>
    </source>
</reference>
<feature type="binding site" evidence="1">
    <location>
        <position position="179"/>
    </location>
    <ligand>
        <name>Zn(2+)</name>
        <dbReference type="ChEBI" id="CHEBI:29105"/>
    </ligand>
</feature>
<dbReference type="Pfam" id="PF03352">
    <property type="entry name" value="Adenine_glyco"/>
    <property type="match status" value="1"/>
</dbReference>
<evidence type="ECO:0000313" key="2">
    <source>
        <dbReference type="EMBL" id="MDG4945138.1"/>
    </source>
</evidence>
<dbReference type="GO" id="GO:0006284">
    <property type="term" value="P:base-excision repair"/>
    <property type="evidence" value="ECO:0007669"/>
    <property type="project" value="InterPro"/>
</dbReference>
<dbReference type="InterPro" id="IPR011257">
    <property type="entry name" value="DNA_glycosylase"/>
</dbReference>
<sequence>MENKIRCAWAEAGDEKYIAYHDNEWGKPVHDDQTHYEFLVLESFQSGLSWKTILNKRDNFRKAFADFDYKKVAKFTEDKVQELLQNQGIVRNQLKIRAAINNAQRFQEVRQEFGSFDSYIWSFTNNKVIIGHWKNKSEVPATTDLSDRVAKDLKKRGFKFLGSTTVYAYLQATGIINDHTTDCFCYKNE</sequence>
<organism evidence="2 3">
    <name type="scientific">Profundicola chukchiensis</name>
    <dbReference type="NCBI Taxonomy" id="2961959"/>
    <lineage>
        <taxon>Bacteria</taxon>
        <taxon>Pseudomonadati</taxon>
        <taxon>Bacteroidota</taxon>
        <taxon>Flavobacteriia</taxon>
        <taxon>Flavobacteriales</taxon>
        <taxon>Weeksellaceae</taxon>
        <taxon>Profundicola</taxon>
    </lineage>
</organism>
<dbReference type="RefSeq" id="WP_304419846.1">
    <property type="nucleotide sequence ID" value="NZ_JANCMU010000001.1"/>
</dbReference>
<dbReference type="EMBL" id="JANCMU010000001">
    <property type="protein sequence ID" value="MDG4945138.1"/>
    <property type="molecule type" value="Genomic_DNA"/>
</dbReference>
<dbReference type="AlphaFoldDB" id="A0A9X4MW36"/>
<dbReference type="InterPro" id="IPR005019">
    <property type="entry name" value="Adenine_glyco"/>
</dbReference>
<keyword evidence="3" id="KW-1185">Reference proteome</keyword>
<dbReference type="SUPFAM" id="SSF48150">
    <property type="entry name" value="DNA-glycosylase"/>
    <property type="match status" value="1"/>
</dbReference>
<keyword evidence="1" id="KW-0479">Metal-binding</keyword>
<dbReference type="Gene3D" id="1.10.340.30">
    <property type="entry name" value="Hypothetical protein, domain 2"/>
    <property type="match status" value="1"/>
</dbReference>
<accession>A0A9X4MW36</accession>
<comment type="caution">
    <text evidence="2">The sequence shown here is derived from an EMBL/GenBank/DDBJ whole genome shotgun (WGS) entry which is preliminary data.</text>
</comment>
<dbReference type="PANTHER" id="PTHR30037">
    <property type="entry name" value="DNA-3-METHYLADENINE GLYCOSYLASE 1"/>
    <property type="match status" value="1"/>
</dbReference>
<keyword evidence="1" id="KW-0862">Zinc</keyword>
<dbReference type="GO" id="GO:0008725">
    <property type="term" value="F:DNA-3-methyladenine glycosylase activity"/>
    <property type="evidence" value="ECO:0007669"/>
    <property type="project" value="InterPro"/>
</dbReference>
<name>A0A9X4MW36_9FLAO</name>
<gene>
    <name evidence="2" type="ORF">NMK71_01820</name>
</gene>
<proteinExistence type="predicted"/>
<evidence type="ECO:0000256" key="1">
    <source>
        <dbReference type="PIRSR" id="PIRSR605019-1"/>
    </source>
</evidence>
<protein>
    <submittedName>
        <fullName evidence="2">DNA-3-methyladenine glycosylase I</fullName>
    </submittedName>
</protein>
<feature type="binding site" evidence="1">
    <location>
        <position position="7"/>
    </location>
    <ligand>
        <name>Zn(2+)</name>
        <dbReference type="ChEBI" id="CHEBI:29105"/>
    </ligand>
</feature>
<dbReference type="PANTHER" id="PTHR30037:SF4">
    <property type="entry name" value="DNA-3-METHYLADENINE GLYCOSYLASE I"/>
    <property type="match status" value="1"/>
</dbReference>
<evidence type="ECO:0000313" key="3">
    <source>
        <dbReference type="Proteomes" id="UP001152599"/>
    </source>
</evidence>